<dbReference type="GO" id="GO:0008477">
    <property type="term" value="F:purine nucleosidase activity"/>
    <property type="evidence" value="ECO:0007669"/>
    <property type="project" value="TreeGrafter"/>
</dbReference>
<dbReference type="GO" id="GO:0006152">
    <property type="term" value="P:purine nucleoside catabolic process"/>
    <property type="evidence" value="ECO:0007669"/>
    <property type="project" value="TreeGrafter"/>
</dbReference>
<keyword evidence="2" id="KW-0326">Glycosidase</keyword>
<dbReference type="SUPFAM" id="SSF53590">
    <property type="entry name" value="Nucleoside hydrolase"/>
    <property type="match status" value="1"/>
</dbReference>
<protein>
    <submittedName>
        <fullName evidence="4">Nucleoside hydrolase</fullName>
    </submittedName>
</protein>
<dbReference type="Pfam" id="PF01156">
    <property type="entry name" value="IU_nuc_hydro"/>
    <property type="match status" value="1"/>
</dbReference>
<keyword evidence="1 4" id="KW-0378">Hydrolase</keyword>
<evidence type="ECO:0000313" key="4">
    <source>
        <dbReference type="EMBL" id="MBB6694550.1"/>
    </source>
</evidence>
<feature type="domain" description="Inosine/uridine-preferring nucleoside hydrolase" evidence="3">
    <location>
        <begin position="5"/>
        <end position="299"/>
    </location>
</feature>
<evidence type="ECO:0000313" key="5">
    <source>
        <dbReference type="Proteomes" id="UP000553776"/>
    </source>
</evidence>
<dbReference type="EMBL" id="JACJVR010000097">
    <property type="protein sequence ID" value="MBB6694550.1"/>
    <property type="molecule type" value="Genomic_DNA"/>
</dbReference>
<accession>A0A841U9D3</accession>
<dbReference type="Proteomes" id="UP000553776">
    <property type="component" value="Unassembled WGS sequence"/>
</dbReference>
<dbReference type="GO" id="GO:0005829">
    <property type="term" value="C:cytosol"/>
    <property type="evidence" value="ECO:0007669"/>
    <property type="project" value="TreeGrafter"/>
</dbReference>
<keyword evidence="5" id="KW-1185">Reference proteome</keyword>
<evidence type="ECO:0000256" key="1">
    <source>
        <dbReference type="ARBA" id="ARBA00022801"/>
    </source>
</evidence>
<dbReference type="PANTHER" id="PTHR12304">
    <property type="entry name" value="INOSINE-URIDINE PREFERRING NUCLEOSIDE HYDROLASE"/>
    <property type="match status" value="1"/>
</dbReference>
<gene>
    <name evidence="4" type="ORF">H7B90_24445</name>
</gene>
<sequence>MKRKMILDVDTGVDDALAIAYAVASEEIDLLGITVSYGMAPVHYTYRNTTEILRLLRRPVPVLRGSSQPLERAKEYGGEFHGTDGLGETLGEAANDPGVPDRAVDFIIEQSRKHKRDLTIVTTGPLTNLARAIREDPSIVGTIGQVVAMGGAVTCPGNATPFAEANVHIDPEAADAVFRSGLPITMVGLDVTRRTLLTEREVVEWERTGTEAGVLFARFARFYLYEYRKYYPYLEGCALHDPLAVGVAKNPAFVRSLPMFLRVDLEEPGLGRTTEDLHRRAPTGPNVQVCVQVEASLFRDDFIDQVGRILAERGD</sequence>
<dbReference type="AlphaFoldDB" id="A0A841U9D3"/>
<comment type="caution">
    <text evidence="4">The sequence shown here is derived from an EMBL/GenBank/DDBJ whole genome shotgun (WGS) entry which is preliminary data.</text>
</comment>
<dbReference type="InterPro" id="IPR023186">
    <property type="entry name" value="IUNH"/>
</dbReference>
<proteinExistence type="predicted"/>
<evidence type="ECO:0000259" key="3">
    <source>
        <dbReference type="Pfam" id="PF01156"/>
    </source>
</evidence>
<dbReference type="InterPro" id="IPR001910">
    <property type="entry name" value="Inosine/uridine_hydrolase_dom"/>
</dbReference>
<dbReference type="CDD" id="cd02650">
    <property type="entry name" value="nuc_hydro_CaPnhB"/>
    <property type="match status" value="1"/>
</dbReference>
<dbReference type="Gene3D" id="3.90.245.10">
    <property type="entry name" value="Ribonucleoside hydrolase-like"/>
    <property type="match status" value="1"/>
</dbReference>
<dbReference type="PANTHER" id="PTHR12304:SF4">
    <property type="entry name" value="URIDINE NUCLEOSIDASE"/>
    <property type="match status" value="1"/>
</dbReference>
<organism evidence="4 5">
    <name type="scientific">Cohnella xylanilytica</name>
    <dbReference type="NCBI Taxonomy" id="557555"/>
    <lineage>
        <taxon>Bacteria</taxon>
        <taxon>Bacillati</taxon>
        <taxon>Bacillota</taxon>
        <taxon>Bacilli</taxon>
        <taxon>Bacillales</taxon>
        <taxon>Paenibacillaceae</taxon>
        <taxon>Cohnella</taxon>
    </lineage>
</organism>
<name>A0A841U9D3_9BACL</name>
<dbReference type="InterPro" id="IPR036452">
    <property type="entry name" value="Ribo_hydro-like"/>
</dbReference>
<reference evidence="4 5" key="1">
    <citation type="submission" date="2020-08" db="EMBL/GenBank/DDBJ databases">
        <title>Cohnella phylogeny.</title>
        <authorList>
            <person name="Dunlap C."/>
        </authorList>
    </citation>
    <scope>NUCLEOTIDE SEQUENCE [LARGE SCALE GENOMIC DNA]</scope>
    <source>
        <strain evidence="4 5">DSM 25239</strain>
    </source>
</reference>
<evidence type="ECO:0000256" key="2">
    <source>
        <dbReference type="ARBA" id="ARBA00023295"/>
    </source>
</evidence>